<dbReference type="OrthoDB" id="10635780at2759"/>
<protein>
    <submittedName>
        <fullName evidence="2">Uncharacterized protein</fullName>
    </submittedName>
</protein>
<sequence>MPIFTTLARSVATIEAFMSRMACPSQHPPAPQLSMITHPPATVGPPLSPPAPSHRLISASAPAPTGLPLYLISIPPSPSPIPSYALSSMTAPEFTMATSPSPTPSFTAPMPMPPQQHCEDVFYGSVDGIRATTAQLQEAARCLLARRQGQRPHLQAEAPSRPSNLEAAHGEEGECAGECLQGVCGGVAASCGAWPPSAPANARGNLGVGRPWHMGTRPRPVGRPSRTALARYLQARAWCVSRGRRTPTLRQRR</sequence>
<organism evidence="2">
    <name type="scientific">Zea mays</name>
    <name type="common">Maize</name>
    <dbReference type="NCBI Taxonomy" id="4577"/>
    <lineage>
        <taxon>Eukaryota</taxon>
        <taxon>Viridiplantae</taxon>
        <taxon>Streptophyta</taxon>
        <taxon>Embryophyta</taxon>
        <taxon>Tracheophyta</taxon>
        <taxon>Spermatophyta</taxon>
        <taxon>Magnoliopsida</taxon>
        <taxon>Liliopsida</taxon>
        <taxon>Poales</taxon>
        <taxon>Poaceae</taxon>
        <taxon>PACMAD clade</taxon>
        <taxon>Panicoideae</taxon>
        <taxon>Andropogonodae</taxon>
        <taxon>Andropogoneae</taxon>
        <taxon>Tripsacinae</taxon>
        <taxon>Zea</taxon>
    </lineage>
</organism>
<dbReference type="AlphaFoldDB" id="C0P437"/>
<reference evidence="2" key="1">
    <citation type="journal article" date="2009" name="PLoS Genet.">
        <title>Sequencing, mapping, and analysis of 27,455 maize full-length cDNAs.</title>
        <authorList>
            <person name="Soderlund C."/>
            <person name="Descour A."/>
            <person name="Kudrna D."/>
            <person name="Bomhoff M."/>
            <person name="Boyd L."/>
            <person name="Currie J."/>
            <person name="Angelova A."/>
            <person name="Collura K."/>
            <person name="Wissotski M."/>
            <person name="Ashley E."/>
            <person name="Morrow D."/>
            <person name="Fernandes J."/>
            <person name="Walbot V."/>
            <person name="Yu Y."/>
        </authorList>
    </citation>
    <scope>NUCLEOTIDE SEQUENCE</scope>
    <source>
        <strain evidence="2">B73</strain>
    </source>
</reference>
<accession>C0P437</accession>
<evidence type="ECO:0000313" key="2">
    <source>
        <dbReference type="EMBL" id="ACN27753.1"/>
    </source>
</evidence>
<dbReference type="KEGG" id="zma:111591141"/>
<dbReference type="RefSeq" id="XP_023157831.1">
    <property type="nucleotide sequence ID" value="XM_023302063.2"/>
</dbReference>
<name>C0P437_MAIZE</name>
<evidence type="ECO:0000256" key="1">
    <source>
        <dbReference type="SAM" id="MobiDB-lite"/>
    </source>
</evidence>
<dbReference type="GeneID" id="111591141"/>
<feature type="region of interest" description="Disordered" evidence="1">
    <location>
        <begin position="201"/>
        <end position="224"/>
    </location>
</feature>
<proteinExistence type="evidence at transcript level"/>
<dbReference type="EMBL" id="BT063056">
    <property type="protein sequence ID" value="ACN27753.1"/>
    <property type="molecule type" value="mRNA"/>
</dbReference>